<dbReference type="AlphaFoldDB" id="Q9X3Z6"/>
<accession>Q9X3Z6</accession>
<dbReference type="EMBL" id="AF091592">
    <property type="protein sequence ID" value="AAD22621.1"/>
    <property type="molecule type" value="Genomic_DNA"/>
</dbReference>
<evidence type="ECO:0000313" key="1">
    <source>
        <dbReference type="EMBL" id="AAD22621.1"/>
    </source>
</evidence>
<protein>
    <submittedName>
        <fullName evidence="1">Uncharacterized protein</fullName>
    </submittedName>
</protein>
<keyword evidence="1" id="KW-0614">Plasmid</keyword>
<proteinExistence type="predicted"/>
<sequence length="30" mass="3530">MYIKGYRQENRLSVVNPHFPDGVPLWGRSL</sequence>
<reference evidence="1" key="1">
    <citation type="journal article" date="1999" name="Plasmid">
        <title>Complete sequence of Bacillus subtilis plasmid p1414 and comparison with seven other plasmid types found in Russian soil isolates of Bacillus subtilis.</title>
        <authorList>
            <person name="Thorsted P.B."/>
            <person name="Thomas C.M."/>
            <person name="Poluektova E.U."/>
            <person name="Prozorov A.A."/>
        </authorList>
    </citation>
    <scope>NUCLEOTIDE SEQUENCE</scope>
    <source>
        <plasmid evidence="1">p1414</plasmid>
    </source>
</reference>
<geneLocation type="plasmid" evidence="1">
    <name>p1414</name>
</geneLocation>
<gene>
    <name evidence="1" type="primary">orf8</name>
</gene>
<name>Q9X3Z6_BACIU</name>
<organism evidence="1">
    <name type="scientific">Bacillus subtilis</name>
    <dbReference type="NCBI Taxonomy" id="1423"/>
    <lineage>
        <taxon>Bacteria</taxon>
        <taxon>Bacillati</taxon>
        <taxon>Bacillota</taxon>
        <taxon>Bacilli</taxon>
        <taxon>Bacillales</taxon>
        <taxon>Bacillaceae</taxon>
        <taxon>Bacillus</taxon>
    </lineage>
</organism>